<comment type="caution">
    <text evidence="1">The sequence shown here is derived from an EMBL/GenBank/DDBJ whole genome shotgun (WGS) entry which is preliminary data.</text>
</comment>
<sequence length="65" mass="7392">MSIVSPGYLTHTPRCSTLVRLGAGLFQLDIRKLLSPREHTSIRMAITFPSSLQMNPERYYDVIVL</sequence>
<accession>A0A0V1HBU1</accession>
<keyword evidence="2" id="KW-1185">Reference proteome</keyword>
<evidence type="ECO:0000313" key="1">
    <source>
        <dbReference type="EMBL" id="KRZ07991.1"/>
    </source>
</evidence>
<dbReference type="Proteomes" id="UP000055024">
    <property type="component" value="Unassembled WGS sequence"/>
</dbReference>
<reference evidence="1 2" key="1">
    <citation type="submission" date="2015-01" db="EMBL/GenBank/DDBJ databases">
        <title>Evolution of Trichinella species and genotypes.</title>
        <authorList>
            <person name="Korhonen P.K."/>
            <person name="Edoardo P."/>
            <person name="Giuseppe L.R."/>
            <person name="Gasser R.B."/>
        </authorList>
    </citation>
    <scope>NUCLEOTIDE SEQUENCE [LARGE SCALE GENOMIC DNA]</scope>
    <source>
        <strain evidence="1">ISS1029</strain>
    </source>
</reference>
<organism evidence="1 2">
    <name type="scientific">Trichinella zimbabwensis</name>
    <dbReference type="NCBI Taxonomy" id="268475"/>
    <lineage>
        <taxon>Eukaryota</taxon>
        <taxon>Metazoa</taxon>
        <taxon>Ecdysozoa</taxon>
        <taxon>Nematoda</taxon>
        <taxon>Enoplea</taxon>
        <taxon>Dorylaimia</taxon>
        <taxon>Trichinellida</taxon>
        <taxon>Trichinellidae</taxon>
        <taxon>Trichinella</taxon>
    </lineage>
</organism>
<dbReference type="AlphaFoldDB" id="A0A0V1HBU1"/>
<dbReference type="EMBL" id="JYDP01000093">
    <property type="protein sequence ID" value="KRZ07991.1"/>
    <property type="molecule type" value="Genomic_DNA"/>
</dbReference>
<evidence type="ECO:0000313" key="2">
    <source>
        <dbReference type="Proteomes" id="UP000055024"/>
    </source>
</evidence>
<name>A0A0V1HBU1_9BILA</name>
<protein>
    <submittedName>
        <fullName evidence="1">Uncharacterized protein</fullName>
    </submittedName>
</protein>
<gene>
    <name evidence="1" type="ORF">T11_4192</name>
</gene>
<proteinExistence type="predicted"/>